<proteinExistence type="predicted"/>
<dbReference type="InterPro" id="IPR029044">
    <property type="entry name" value="Nucleotide-diphossugar_trans"/>
</dbReference>
<dbReference type="GO" id="GO:0016740">
    <property type="term" value="F:transferase activity"/>
    <property type="evidence" value="ECO:0007669"/>
    <property type="project" value="UniProtKB-KW"/>
</dbReference>
<evidence type="ECO:0000313" key="3">
    <source>
        <dbReference type="Proteomes" id="UP000034539"/>
    </source>
</evidence>
<gene>
    <name evidence="2" type="ORF">UT63_C0003G0036</name>
</gene>
<dbReference type="InterPro" id="IPR001173">
    <property type="entry name" value="Glyco_trans_2-like"/>
</dbReference>
<dbReference type="EMBL" id="LBXN01000003">
    <property type="protein sequence ID" value="KKR34320.1"/>
    <property type="molecule type" value="Genomic_DNA"/>
</dbReference>
<sequence length="245" mass="28797">MKFRIKSFEVVIPVYNEEKELEQSVVKLRNFCRKSLETYQFKITIADNASTDKTSDISKQLTMKYPEVNFLHLDQKGRGRAVKLAWIKSHADAMAYMDVDLSTDLKSFPRLLMALENDFSIAIGSRLLDQSKVKERTMKREFLSRVYNMLIRLFFGVRFHDAQCGFKAVNKKVVKELIPKIEDNEWFFDSELLIVGEKSGYKIYEEPVLWIDNPGSTVRVMKTAMGDLKGLWRLFWERPWEKNEK</sequence>
<name>A0A0G0SHZ4_9BACT</name>
<feature type="domain" description="Glycosyltransferase 2-like" evidence="1">
    <location>
        <begin position="10"/>
        <end position="177"/>
    </location>
</feature>
<dbReference type="PANTHER" id="PTHR10859:SF91">
    <property type="entry name" value="DOLICHYL-PHOSPHATE BETA-GLUCOSYLTRANSFERASE"/>
    <property type="match status" value="1"/>
</dbReference>
<keyword evidence="2" id="KW-0808">Transferase</keyword>
<organism evidence="2 3">
    <name type="scientific">Candidatus Gottesmanbacteria bacterium GW2011_GWC2_39_8</name>
    <dbReference type="NCBI Taxonomy" id="1618450"/>
    <lineage>
        <taxon>Bacteria</taxon>
        <taxon>Candidatus Gottesmaniibacteriota</taxon>
    </lineage>
</organism>
<evidence type="ECO:0000313" key="2">
    <source>
        <dbReference type="EMBL" id="KKR34320.1"/>
    </source>
</evidence>
<protein>
    <submittedName>
        <fullName evidence="2">Glycosyl transferase family 2</fullName>
    </submittedName>
</protein>
<dbReference type="GO" id="GO:0006487">
    <property type="term" value="P:protein N-linked glycosylation"/>
    <property type="evidence" value="ECO:0007669"/>
    <property type="project" value="TreeGrafter"/>
</dbReference>
<evidence type="ECO:0000259" key="1">
    <source>
        <dbReference type="Pfam" id="PF00535"/>
    </source>
</evidence>
<reference evidence="2 3" key="1">
    <citation type="journal article" date="2015" name="Nature">
        <title>rRNA introns, odd ribosomes, and small enigmatic genomes across a large radiation of phyla.</title>
        <authorList>
            <person name="Brown C.T."/>
            <person name="Hug L.A."/>
            <person name="Thomas B.C."/>
            <person name="Sharon I."/>
            <person name="Castelle C.J."/>
            <person name="Singh A."/>
            <person name="Wilkins M.J."/>
            <person name="Williams K.H."/>
            <person name="Banfield J.F."/>
        </authorList>
    </citation>
    <scope>NUCLEOTIDE SEQUENCE [LARGE SCALE GENOMIC DNA]</scope>
</reference>
<dbReference type="Proteomes" id="UP000034539">
    <property type="component" value="Unassembled WGS sequence"/>
</dbReference>
<dbReference type="AlphaFoldDB" id="A0A0G0SHZ4"/>
<accession>A0A0G0SHZ4</accession>
<comment type="caution">
    <text evidence="2">The sequence shown here is derived from an EMBL/GenBank/DDBJ whole genome shotgun (WGS) entry which is preliminary data.</text>
</comment>
<dbReference type="Pfam" id="PF00535">
    <property type="entry name" value="Glycos_transf_2"/>
    <property type="match status" value="1"/>
</dbReference>
<dbReference type="Gene3D" id="3.90.550.10">
    <property type="entry name" value="Spore Coat Polysaccharide Biosynthesis Protein SpsA, Chain A"/>
    <property type="match status" value="1"/>
</dbReference>
<dbReference type="PANTHER" id="PTHR10859">
    <property type="entry name" value="GLYCOSYL TRANSFERASE"/>
    <property type="match status" value="1"/>
</dbReference>
<dbReference type="SUPFAM" id="SSF53448">
    <property type="entry name" value="Nucleotide-diphospho-sugar transferases"/>
    <property type="match status" value="1"/>
</dbReference>